<gene>
    <name evidence="5" type="ORF">DCF19_01530</name>
</gene>
<dbReference type="InterPro" id="IPR001789">
    <property type="entry name" value="Sig_transdc_resp-reg_receiver"/>
</dbReference>
<keyword evidence="1 3" id="KW-0597">Phosphoprotein</keyword>
<reference evidence="5 6" key="1">
    <citation type="submission" date="2018-04" db="EMBL/GenBank/DDBJ databases">
        <authorList>
            <person name="Go L.Y."/>
            <person name="Mitchell J.A."/>
        </authorList>
    </citation>
    <scope>NUCLEOTIDE SEQUENCE [LARGE SCALE GENOMIC DNA]</scope>
    <source>
        <strain evidence="5">ULC066bin1</strain>
    </source>
</reference>
<dbReference type="SMART" id="SM00448">
    <property type="entry name" value="REC"/>
    <property type="match status" value="1"/>
</dbReference>
<reference evidence="5 6" key="2">
    <citation type="submission" date="2018-06" db="EMBL/GenBank/DDBJ databases">
        <title>Metagenomic assembly of (sub)arctic Cyanobacteria and their associated microbiome from non-axenic cultures.</title>
        <authorList>
            <person name="Baurain D."/>
        </authorList>
    </citation>
    <scope>NUCLEOTIDE SEQUENCE [LARGE SCALE GENOMIC DNA]</scope>
    <source>
        <strain evidence="5">ULC066bin1</strain>
    </source>
</reference>
<evidence type="ECO:0000256" key="3">
    <source>
        <dbReference type="PROSITE-ProRule" id="PRU00169"/>
    </source>
</evidence>
<organism evidence="5 6">
    <name type="scientific">Pseudanabaena frigida</name>
    <dbReference type="NCBI Taxonomy" id="945775"/>
    <lineage>
        <taxon>Bacteria</taxon>
        <taxon>Bacillati</taxon>
        <taxon>Cyanobacteriota</taxon>
        <taxon>Cyanophyceae</taxon>
        <taxon>Pseudanabaenales</taxon>
        <taxon>Pseudanabaenaceae</taxon>
        <taxon>Pseudanabaena</taxon>
    </lineage>
</organism>
<evidence type="ECO:0000259" key="4">
    <source>
        <dbReference type="PROSITE" id="PS50110"/>
    </source>
</evidence>
<dbReference type="Proteomes" id="UP000249467">
    <property type="component" value="Unassembled WGS sequence"/>
</dbReference>
<dbReference type="PANTHER" id="PTHR44591">
    <property type="entry name" value="STRESS RESPONSE REGULATOR PROTEIN 1"/>
    <property type="match status" value="1"/>
</dbReference>
<feature type="domain" description="Response regulatory" evidence="4">
    <location>
        <begin position="4"/>
        <end position="121"/>
    </location>
</feature>
<comment type="caution">
    <text evidence="5">The sequence shown here is derived from an EMBL/GenBank/DDBJ whole genome shotgun (WGS) entry which is preliminary data.</text>
</comment>
<dbReference type="Pfam" id="PF00072">
    <property type="entry name" value="Response_reg"/>
    <property type="match status" value="1"/>
</dbReference>
<dbReference type="AlphaFoldDB" id="A0A2W4YAM3"/>
<sequence>MSERFLIIDDSATQRHLLSSFLQDLGHTVDVCESTTGALEKIIQNRYAAILLDIVLPDQDGYKFLRELRSHNQLADQYVILCSTKSTKLEIDYGLKRAKANDYLTKPVSRESLSAVLQKLPQQVK</sequence>
<keyword evidence="2" id="KW-0902">Two-component regulatory system</keyword>
<proteinExistence type="predicted"/>
<feature type="modified residue" description="4-aspartylphosphate" evidence="3">
    <location>
        <position position="53"/>
    </location>
</feature>
<dbReference type="InterPro" id="IPR011006">
    <property type="entry name" value="CheY-like_superfamily"/>
</dbReference>
<dbReference type="InterPro" id="IPR050595">
    <property type="entry name" value="Bact_response_regulator"/>
</dbReference>
<accession>A0A2W4YAM3</accession>
<dbReference type="Gene3D" id="3.40.50.2300">
    <property type="match status" value="1"/>
</dbReference>
<protein>
    <submittedName>
        <fullName evidence="5">Response regulator</fullName>
    </submittedName>
</protein>
<dbReference type="GO" id="GO:0000160">
    <property type="term" value="P:phosphorelay signal transduction system"/>
    <property type="evidence" value="ECO:0007669"/>
    <property type="project" value="UniProtKB-KW"/>
</dbReference>
<evidence type="ECO:0000256" key="1">
    <source>
        <dbReference type="ARBA" id="ARBA00022553"/>
    </source>
</evidence>
<dbReference type="EMBL" id="QBML01000002">
    <property type="protein sequence ID" value="PZO44461.1"/>
    <property type="molecule type" value="Genomic_DNA"/>
</dbReference>
<dbReference type="CDD" id="cd00156">
    <property type="entry name" value="REC"/>
    <property type="match status" value="1"/>
</dbReference>
<evidence type="ECO:0000256" key="2">
    <source>
        <dbReference type="ARBA" id="ARBA00023012"/>
    </source>
</evidence>
<evidence type="ECO:0000313" key="6">
    <source>
        <dbReference type="Proteomes" id="UP000249467"/>
    </source>
</evidence>
<dbReference type="SUPFAM" id="SSF52172">
    <property type="entry name" value="CheY-like"/>
    <property type="match status" value="1"/>
</dbReference>
<dbReference type="PROSITE" id="PS50110">
    <property type="entry name" value="RESPONSE_REGULATORY"/>
    <property type="match status" value="1"/>
</dbReference>
<dbReference type="PANTHER" id="PTHR44591:SF14">
    <property type="entry name" value="PROTEIN PILG"/>
    <property type="match status" value="1"/>
</dbReference>
<name>A0A2W4YAM3_9CYAN</name>
<evidence type="ECO:0000313" key="5">
    <source>
        <dbReference type="EMBL" id="PZO44461.1"/>
    </source>
</evidence>